<accession>A0A1G7JH94</accession>
<reference evidence="2 3" key="1">
    <citation type="submission" date="2016-10" db="EMBL/GenBank/DDBJ databases">
        <authorList>
            <person name="de Groot N.N."/>
        </authorList>
    </citation>
    <scope>NUCLEOTIDE SEQUENCE [LARGE SCALE GENOMIC DNA]</scope>
    <source>
        <strain evidence="2 3">DSM 16195</strain>
    </source>
</reference>
<proteinExistence type="predicted"/>
<dbReference type="AlphaFoldDB" id="A0A1G7JH94"/>
<evidence type="ECO:0000259" key="1">
    <source>
        <dbReference type="Pfam" id="PF13643"/>
    </source>
</evidence>
<gene>
    <name evidence="2" type="ORF">SAMN05421855_1131</name>
</gene>
<organism evidence="2 3">
    <name type="scientific">Ulvibacter litoralis</name>
    <dbReference type="NCBI Taxonomy" id="227084"/>
    <lineage>
        <taxon>Bacteria</taxon>
        <taxon>Pseudomonadati</taxon>
        <taxon>Bacteroidota</taxon>
        <taxon>Flavobacteriia</taxon>
        <taxon>Flavobacteriales</taxon>
        <taxon>Flavobacteriaceae</taxon>
        <taxon>Ulvibacter</taxon>
    </lineage>
</organism>
<evidence type="ECO:0000313" key="3">
    <source>
        <dbReference type="Proteomes" id="UP000199321"/>
    </source>
</evidence>
<dbReference type="Proteomes" id="UP000199321">
    <property type="component" value="Unassembled WGS sequence"/>
</dbReference>
<name>A0A1G7JH94_9FLAO</name>
<sequence length="209" mass="23146">MKYIQPQVYLESFTCPHCGVLSKQDWKSADMKFDSYMDGNRNILASGNCQHCHDSSLWLREDMIYPQVGNAPFPNTEMPKSVKKIYLEAASISNNSPRGAAALLRLSLQILCKELGESGKNIDSDIKSLVQNGLPLIVQQSLDSVRVIGNDAVHPGQIDTDDIVVVNKLFGLINVIVEYLIALPNQVSGIYSTLPANKIEGIQNRDKKK</sequence>
<dbReference type="Pfam" id="PF13643">
    <property type="entry name" value="DUF4145"/>
    <property type="match status" value="1"/>
</dbReference>
<feature type="domain" description="DUF4145" evidence="1">
    <location>
        <begin position="88"/>
        <end position="166"/>
    </location>
</feature>
<evidence type="ECO:0000313" key="2">
    <source>
        <dbReference type="EMBL" id="SDF23849.1"/>
    </source>
</evidence>
<protein>
    <recommendedName>
        <fullName evidence="1">DUF4145 domain-containing protein</fullName>
    </recommendedName>
</protein>
<dbReference type="OrthoDB" id="9808624at2"/>
<dbReference type="EMBL" id="FNBA01000013">
    <property type="protein sequence ID" value="SDF23849.1"/>
    <property type="molecule type" value="Genomic_DNA"/>
</dbReference>
<dbReference type="InterPro" id="IPR025285">
    <property type="entry name" value="DUF4145"/>
</dbReference>
<keyword evidence="3" id="KW-1185">Reference proteome</keyword>